<dbReference type="InterPro" id="IPR051579">
    <property type="entry name" value="DDR_Transcriptional_Reg"/>
</dbReference>
<dbReference type="CDD" id="cd17744">
    <property type="entry name" value="BRCT_MDC1_rpt1"/>
    <property type="match status" value="1"/>
</dbReference>
<keyword evidence="10" id="KW-1185">Reference proteome</keyword>
<dbReference type="InterPro" id="IPR036420">
    <property type="entry name" value="BRCT_dom_sf"/>
</dbReference>
<feature type="compositionally biased region" description="Basic and acidic residues" evidence="7">
    <location>
        <begin position="325"/>
        <end position="337"/>
    </location>
</feature>
<dbReference type="AlphaFoldDB" id="A0A8J2HBG0"/>
<evidence type="ECO:0000256" key="5">
    <source>
        <dbReference type="ARBA" id="ARBA00030146"/>
    </source>
</evidence>
<name>A0A8J2HBG0_COTCN</name>
<evidence type="ECO:0000256" key="6">
    <source>
        <dbReference type="SAM" id="Coils"/>
    </source>
</evidence>
<protein>
    <recommendedName>
        <fullName evidence="4">PAX-interacting protein 1</fullName>
    </recommendedName>
    <alternativeName>
        <fullName evidence="5">PAX transactivation activation domain-interacting protein</fullName>
    </alternativeName>
</protein>
<dbReference type="InterPro" id="IPR001357">
    <property type="entry name" value="BRCT_dom"/>
</dbReference>
<feature type="domain" description="BRCT" evidence="8">
    <location>
        <begin position="457"/>
        <end position="553"/>
    </location>
</feature>
<evidence type="ECO:0000256" key="1">
    <source>
        <dbReference type="ARBA" id="ARBA00004123"/>
    </source>
</evidence>
<evidence type="ECO:0000256" key="7">
    <source>
        <dbReference type="SAM" id="MobiDB-lite"/>
    </source>
</evidence>
<dbReference type="SMART" id="SM00292">
    <property type="entry name" value="BRCT"/>
    <property type="match status" value="2"/>
</dbReference>
<evidence type="ECO:0000259" key="8">
    <source>
        <dbReference type="PROSITE" id="PS50172"/>
    </source>
</evidence>
<keyword evidence="3" id="KW-0539">Nucleus</keyword>
<dbReference type="CDD" id="cd18432">
    <property type="entry name" value="BRCT_PAXIP1_rpt6_like"/>
    <property type="match status" value="1"/>
</dbReference>
<organism evidence="9 10">
    <name type="scientific">Cotesia congregata</name>
    <name type="common">Parasitoid wasp</name>
    <name type="synonym">Apanteles congregatus</name>
    <dbReference type="NCBI Taxonomy" id="51543"/>
    <lineage>
        <taxon>Eukaryota</taxon>
        <taxon>Metazoa</taxon>
        <taxon>Ecdysozoa</taxon>
        <taxon>Arthropoda</taxon>
        <taxon>Hexapoda</taxon>
        <taxon>Insecta</taxon>
        <taxon>Pterygota</taxon>
        <taxon>Neoptera</taxon>
        <taxon>Endopterygota</taxon>
        <taxon>Hymenoptera</taxon>
        <taxon>Apocrita</taxon>
        <taxon>Ichneumonoidea</taxon>
        <taxon>Braconidae</taxon>
        <taxon>Microgastrinae</taxon>
        <taxon>Cotesia</taxon>
    </lineage>
</organism>
<sequence>MSRESVNNTSQSNITLITLSDNEDNDDDDEVKIIDHKENVSTVTDEDIKVVFEKDRVFSVLKTVELQTIDDTKSDVSFGTSSLIESPVKLNNTLTPESPETIEVKIIKENITIRILETPEKVKTIIEDKKIASSLETLKEVKPEIREEKITNLLERLEKFKREIKEEETQKSREKIQKVKPEIKEEKNTKPIETLQKVKPEIKEEKVTKPIETPKKVKPEIKQEKIKNSPESNQKVKTDVKENIDKNIKTNNDTKKVVLELENPTVGANKRKKLNCDEQDNVLREIKPENVKEEQKFNYKSHSNCVINPQNKKFKNDFKLNEKDDMKSDTLSRRNDLEYSSTLKSENTSSKSQSSKKPMKIMFTGVNYQEYEKPLSEIGGIIVTNASTAEILVTDQIRRKLKFTLAIARGIPIVSVKWIKTSLESKKFQNPLSYIIKDIRFEREYSFDLRDSLLKRRKNSIFEDYTFIITRNVHPKFSDLSDLIEASGGRILVNAPKTWRDHTFIVSCEHDLSSARRKKLNSPRKSIIPIVETSFIIDSIWKQRINIKDHLLSY</sequence>
<proteinExistence type="predicted"/>
<dbReference type="GO" id="GO:0005634">
    <property type="term" value="C:nucleus"/>
    <property type="evidence" value="ECO:0007669"/>
    <property type="project" value="UniProtKB-SubCell"/>
</dbReference>
<evidence type="ECO:0000313" key="9">
    <source>
        <dbReference type="EMBL" id="CAG5088546.1"/>
    </source>
</evidence>
<feature type="compositionally biased region" description="Polar residues" evidence="7">
    <location>
        <begin position="1"/>
        <end position="20"/>
    </location>
</feature>
<dbReference type="OrthoDB" id="342264at2759"/>
<dbReference type="PROSITE" id="PS50172">
    <property type="entry name" value="BRCT"/>
    <property type="match status" value="2"/>
</dbReference>
<comment type="caution">
    <text evidence="9">The sequence shown here is derived from an EMBL/GenBank/DDBJ whole genome shotgun (WGS) entry which is preliminary data.</text>
</comment>
<comment type="subcellular location">
    <subcellularLocation>
        <location evidence="1">Nucleus</location>
    </subcellularLocation>
</comment>
<dbReference type="PANTHER" id="PTHR23196">
    <property type="entry name" value="PAX TRANSCRIPTION ACTIVATION DOMAIN INTERACTING PROTEIN"/>
    <property type="match status" value="1"/>
</dbReference>
<evidence type="ECO:0000313" key="10">
    <source>
        <dbReference type="Proteomes" id="UP000786811"/>
    </source>
</evidence>
<accession>A0A8J2HBG0</accession>
<feature type="coiled-coil region" evidence="6">
    <location>
        <begin position="147"/>
        <end position="177"/>
    </location>
</feature>
<dbReference type="SUPFAM" id="SSF52113">
    <property type="entry name" value="BRCT domain"/>
    <property type="match status" value="2"/>
</dbReference>
<reference evidence="9" key="1">
    <citation type="submission" date="2021-04" db="EMBL/GenBank/DDBJ databases">
        <authorList>
            <person name="Chebbi M.A.C M."/>
        </authorList>
    </citation>
    <scope>NUCLEOTIDE SEQUENCE</scope>
</reference>
<evidence type="ECO:0000256" key="2">
    <source>
        <dbReference type="ARBA" id="ARBA00022763"/>
    </source>
</evidence>
<feature type="compositionally biased region" description="Low complexity" evidence="7">
    <location>
        <begin position="344"/>
        <end position="356"/>
    </location>
</feature>
<dbReference type="Gene3D" id="3.40.50.10190">
    <property type="entry name" value="BRCT domain"/>
    <property type="match status" value="2"/>
</dbReference>
<dbReference type="GO" id="GO:0006974">
    <property type="term" value="P:DNA damage response"/>
    <property type="evidence" value="ECO:0007669"/>
    <property type="project" value="UniProtKB-KW"/>
</dbReference>
<evidence type="ECO:0000256" key="3">
    <source>
        <dbReference type="ARBA" id="ARBA00023242"/>
    </source>
</evidence>
<feature type="domain" description="BRCT" evidence="8">
    <location>
        <begin position="358"/>
        <end position="436"/>
    </location>
</feature>
<gene>
    <name evidence="9" type="ORF">HICCMSTLAB_LOCUS4889</name>
</gene>
<dbReference type="Pfam" id="PF16770">
    <property type="entry name" value="RTT107_BRCT_5"/>
    <property type="match status" value="1"/>
</dbReference>
<dbReference type="Proteomes" id="UP000786811">
    <property type="component" value="Unassembled WGS sequence"/>
</dbReference>
<feature type="region of interest" description="Disordered" evidence="7">
    <location>
        <begin position="1"/>
        <end position="28"/>
    </location>
</feature>
<dbReference type="Pfam" id="PF16589">
    <property type="entry name" value="BRCT_2"/>
    <property type="match status" value="1"/>
</dbReference>
<keyword evidence="2" id="KW-0227">DNA damage</keyword>
<dbReference type="PANTHER" id="PTHR23196:SF1">
    <property type="entry name" value="PAX-INTERACTING PROTEIN 1"/>
    <property type="match status" value="1"/>
</dbReference>
<evidence type="ECO:0000256" key="4">
    <source>
        <dbReference type="ARBA" id="ARBA00023858"/>
    </source>
</evidence>
<feature type="region of interest" description="Disordered" evidence="7">
    <location>
        <begin position="325"/>
        <end position="356"/>
    </location>
</feature>
<feature type="region of interest" description="Disordered" evidence="7">
    <location>
        <begin position="213"/>
        <end position="236"/>
    </location>
</feature>
<keyword evidence="6" id="KW-0175">Coiled coil</keyword>
<dbReference type="EMBL" id="CAJNRD030001119">
    <property type="protein sequence ID" value="CAG5088546.1"/>
    <property type="molecule type" value="Genomic_DNA"/>
</dbReference>